<dbReference type="EMBL" id="JBEDUW010000006">
    <property type="protein sequence ID" value="KAK9924297.1"/>
    <property type="molecule type" value="Genomic_DNA"/>
</dbReference>
<keyword evidence="3" id="KW-1185">Reference proteome</keyword>
<dbReference type="AlphaFoldDB" id="A0AAW1WIQ7"/>
<accession>A0AAW1WIQ7</accession>
<feature type="compositionally biased region" description="Polar residues" evidence="1">
    <location>
        <begin position="1"/>
        <end position="19"/>
    </location>
</feature>
<feature type="region of interest" description="Disordered" evidence="1">
    <location>
        <begin position="1"/>
        <end position="68"/>
    </location>
</feature>
<gene>
    <name evidence="2" type="ORF">M0R45_032677</name>
</gene>
<sequence>MASVMASQALLSSPQTQPLTEPPPNSILLHSHSLSQAPSDLSDPLRLRHHNPQTITQPNLRSHHHRSPKPQTCTLTILFALSLAAARTISIPLLKFGSPFGPSIASTAYPSSFWCHSTIAGGHGYRRL</sequence>
<protein>
    <submittedName>
        <fullName evidence="2">Uncharacterized protein</fullName>
    </submittedName>
</protein>
<dbReference type="Proteomes" id="UP001457282">
    <property type="component" value="Unassembled WGS sequence"/>
</dbReference>
<comment type="caution">
    <text evidence="2">The sequence shown here is derived from an EMBL/GenBank/DDBJ whole genome shotgun (WGS) entry which is preliminary data.</text>
</comment>
<evidence type="ECO:0000256" key="1">
    <source>
        <dbReference type="SAM" id="MobiDB-lite"/>
    </source>
</evidence>
<evidence type="ECO:0000313" key="2">
    <source>
        <dbReference type="EMBL" id="KAK9924297.1"/>
    </source>
</evidence>
<reference evidence="2 3" key="1">
    <citation type="journal article" date="2023" name="G3 (Bethesda)">
        <title>A chromosome-length genome assembly and annotation of blackberry (Rubus argutus, cv. 'Hillquist').</title>
        <authorList>
            <person name="Bruna T."/>
            <person name="Aryal R."/>
            <person name="Dudchenko O."/>
            <person name="Sargent D.J."/>
            <person name="Mead D."/>
            <person name="Buti M."/>
            <person name="Cavallini A."/>
            <person name="Hytonen T."/>
            <person name="Andres J."/>
            <person name="Pham M."/>
            <person name="Weisz D."/>
            <person name="Mascagni F."/>
            <person name="Usai G."/>
            <person name="Natali L."/>
            <person name="Bassil N."/>
            <person name="Fernandez G.E."/>
            <person name="Lomsadze A."/>
            <person name="Armour M."/>
            <person name="Olukolu B."/>
            <person name="Poorten T."/>
            <person name="Britton C."/>
            <person name="Davik J."/>
            <person name="Ashrafi H."/>
            <person name="Aiden E.L."/>
            <person name="Borodovsky M."/>
            <person name="Worthington M."/>
        </authorList>
    </citation>
    <scope>NUCLEOTIDE SEQUENCE [LARGE SCALE GENOMIC DNA]</scope>
    <source>
        <strain evidence="2">PI 553951</strain>
    </source>
</reference>
<proteinExistence type="predicted"/>
<organism evidence="2 3">
    <name type="scientific">Rubus argutus</name>
    <name type="common">Southern blackberry</name>
    <dbReference type="NCBI Taxonomy" id="59490"/>
    <lineage>
        <taxon>Eukaryota</taxon>
        <taxon>Viridiplantae</taxon>
        <taxon>Streptophyta</taxon>
        <taxon>Embryophyta</taxon>
        <taxon>Tracheophyta</taxon>
        <taxon>Spermatophyta</taxon>
        <taxon>Magnoliopsida</taxon>
        <taxon>eudicotyledons</taxon>
        <taxon>Gunneridae</taxon>
        <taxon>Pentapetalae</taxon>
        <taxon>rosids</taxon>
        <taxon>fabids</taxon>
        <taxon>Rosales</taxon>
        <taxon>Rosaceae</taxon>
        <taxon>Rosoideae</taxon>
        <taxon>Rosoideae incertae sedis</taxon>
        <taxon>Rubus</taxon>
    </lineage>
</organism>
<name>A0AAW1WIQ7_RUBAR</name>
<evidence type="ECO:0000313" key="3">
    <source>
        <dbReference type="Proteomes" id="UP001457282"/>
    </source>
</evidence>